<evidence type="ECO:0000313" key="16">
    <source>
        <dbReference type="Proteomes" id="UP000002866"/>
    </source>
</evidence>
<dbReference type="GO" id="GO:0005789">
    <property type="term" value="C:endoplasmic reticulum membrane"/>
    <property type="evidence" value="ECO:0007669"/>
    <property type="project" value="UniProtKB-SubCell"/>
</dbReference>
<dbReference type="OMA" id="IYSHLPF"/>
<evidence type="ECO:0000256" key="14">
    <source>
        <dbReference type="SAM" id="Phobius"/>
    </source>
</evidence>
<feature type="region of interest" description="Disordered" evidence="13">
    <location>
        <begin position="33"/>
        <end position="94"/>
    </location>
</feature>
<comment type="catalytic activity">
    <reaction evidence="12">
        <text>n isopentenyl diphosphate + (2E,6E)-farnesyl diphosphate = a di-trans,poly-cis-polyprenyl diphosphate + n diphosphate</text>
        <dbReference type="Rhea" id="RHEA:53008"/>
        <dbReference type="Rhea" id="RHEA-COMP:19494"/>
        <dbReference type="ChEBI" id="CHEBI:33019"/>
        <dbReference type="ChEBI" id="CHEBI:128769"/>
        <dbReference type="ChEBI" id="CHEBI:136960"/>
        <dbReference type="ChEBI" id="CHEBI:175763"/>
        <dbReference type="EC" id="2.5.1.87"/>
    </reaction>
</comment>
<name>I2H5V2_HENB6</name>
<evidence type="ECO:0000256" key="4">
    <source>
        <dbReference type="ARBA" id="ARBA00005432"/>
    </source>
</evidence>
<protein>
    <recommendedName>
        <fullName evidence="5">ditrans,polycis-polyprenyl diphosphate synthase [(2E,6E)-farnesyldiphosphate specific]</fullName>
        <ecNumber evidence="5">2.5.1.87</ecNumber>
    </recommendedName>
</protein>
<dbReference type="InterPro" id="IPR038887">
    <property type="entry name" value="Nus1/NgBR"/>
</dbReference>
<dbReference type="RefSeq" id="XP_004181273.1">
    <property type="nucleotide sequence ID" value="XM_004181225.1"/>
</dbReference>
<dbReference type="SUPFAM" id="SSF64005">
    <property type="entry name" value="Undecaprenyl diphosphate synthase"/>
    <property type="match status" value="1"/>
</dbReference>
<dbReference type="EMBL" id="HE806321">
    <property type="protein sequence ID" value="CCH61754.1"/>
    <property type="molecule type" value="Genomic_DNA"/>
</dbReference>
<dbReference type="GO" id="GO:0045547">
    <property type="term" value="F:ditrans,polycis-polyprenyl diphosphate synthase [(2E,6E)-farnesyl diphosphate specific] activity"/>
    <property type="evidence" value="ECO:0007669"/>
    <property type="project" value="UniProtKB-EC"/>
</dbReference>
<dbReference type="Proteomes" id="UP000002866">
    <property type="component" value="Chromosome 6"/>
</dbReference>
<feature type="transmembrane region" description="Helical" evidence="14">
    <location>
        <begin position="118"/>
        <end position="138"/>
    </location>
</feature>
<evidence type="ECO:0000256" key="7">
    <source>
        <dbReference type="ARBA" id="ARBA00022692"/>
    </source>
</evidence>
<feature type="compositionally biased region" description="Polar residues" evidence="13">
    <location>
        <begin position="79"/>
        <end position="88"/>
    </location>
</feature>
<evidence type="ECO:0000256" key="5">
    <source>
        <dbReference type="ARBA" id="ARBA00012596"/>
    </source>
</evidence>
<keyword evidence="7 14" id="KW-0812">Transmembrane</keyword>
<evidence type="ECO:0000256" key="12">
    <source>
        <dbReference type="ARBA" id="ARBA00047353"/>
    </source>
</evidence>
<keyword evidence="6" id="KW-0808">Transferase</keyword>
<dbReference type="InParanoid" id="I2H5V2"/>
<evidence type="ECO:0000256" key="13">
    <source>
        <dbReference type="SAM" id="MobiDB-lite"/>
    </source>
</evidence>
<dbReference type="Gene3D" id="3.40.1180.10">
    <property type="entry name" value="Decaprenyl diphosphate synthase-like"/>
    <property type="match status" value="1"/>
</dbReference>
<evidence type="ECO:0000256" key="1">
    <source>
        <dbReference type="ARBA" id="ARBA00001946"/>
    </source>
</evidence>
<dbReference type="STRING" id="1071380.I2H5V2"/>
<evidence type="ECO:0000256" key="9">
    <source>
        <dbReference type="ARBA" id="ARBA00022842"/>
    </source>
</evidence>
<accession>I2H5V2</accession>
<dbReference type="AlphaFoldDB" id="I2H5V2"/>
<evidence type="ECO:0000256" key="2">
    <source>
        <dbReference type="ARBA" id="ARBA00004586"/>
    </source>
</evidence>
<dbReference type="InterPro" id="IPR036424">
    <property type="entry name" value="UPP_synth-like_sf"/>
</dbReference>
<gene>
    <name evidence="15" type="primary">TBLA0F02120</name>
    <name evidence="15" type="ORF">TBLA_0F02120</name>
</gene>
<keyword evidence="11 14" id="KW-0472">Membrane</keyword>
<dbReference type="PANTHER" id="PTHR21528:SF0">
    <property type="entry name" value="DEHYDRODOLICHYL DIPHOSPHATE SYNTHASE COMPLEX SUBUNIT NUS1"/>
    <property type="match status" value="1"/>
</dbReference>
<evidence type="ECO:0000256" key="11">
    <source>
        <dbReference type="ARBA" id="ARBA00023136"/>
    </source>
</evidence>
<dbReference type="OrthoDB" id="19639at2759"/>
<dbReference type="HOGENOM" id="CLU_051870_0_0_1"/>
<evidence type="ECO:0000256" key="10">
    <source>
        <dbReference type="ARBA" id="ARBA00022989"/>
    </source>
</evidence>
<evidence type="ECO:0000256" key="3">
    <source>
        <dbReference type="ARBA" id="ARBA00004922"/>
    </source>
</evidence>
<proteinExistence type="inferred from homology"/>
<dbReference type="UniPathway" id="UPA00378"/>
<reference evidence="15 16" key="1">
    <citation type="journal article" date="2011" name="Proc. Natl. Acad. Sci. U.S.A.">
        <title>Evolutionary erosion of yeast sex chromosomes by mating-type switching accidents.</title>
        <authorList>
            <person name="Gordon J.L."/>
            <person name="Armisen D."/>
            <person name="Proux-Wera E."/>
            <person name="Oheigeartaigh S.S."/>
            <person name="Byrne K.P."/>
            <person name="Wolfe K.H."/>
        </authorList>
    </citation>
    <scope>NUCLEOTIDE SEQUENCE [LARGE SCALE GENOMIC DNA]</scope>
    <source>
        <strain evidence="16">ATCC 34711 / CBS 6284 / DSM 70876 / NBRC 10599 / NRRL Y-10934 / UCD 77-7</strain>
    </source>
</reference>
<comment type="cofactor">
    <cofactor evidence="1">
        <name>Mg(2+)</name>
        <dbReference type="ChEBI" id="CHEBI:18420"/>
    </cofactor>
</comment>
<sequence>MEMEEIQELVYADIRKPKQHFKSDAVDEVIESEGSTLVARDSSNSSSDGSLRNRSLSPSKEMTPEMTTNMKSSDHMDTTDISNQCNGKSQKDATMEKEARIHDKILEKSQIPYGKMQYSLYSGLLVVLSIVFVICRAINYMLNKLRLKISDILNTHSHSPQIIKHDIKSLDKKPTRLGAILNKKSISEINGGINGLLNDASELICWTVASEIPTIILYDYNGQLKNHLMELKNEIYVKLTEYFGKGASENIPNYSIKIPHSNKTIYYDESNKSNSCIEIILLSSIDGKGTIVDLTKTMSQLYHSNDLNINDITVDLVQNELTQLVGPEPDLLLIFSPSLDFQDFPPWHLRLTEFYFEQDNDQVTYSTFRNGLRKYAGCKVNIGR</sequence>
<keyword evidence="8" id="KW-0256">Endoplasmic reticulum</keyword>
<keyword evidence="16" id="KW-1185">Reference proteome</keyword>
<evidence type="ECO:0000256" key="6">
    <source>
        <dbReference type="ARBA" id="ARBA00022679"/>
    </source>
</evidence>
<dbReference type="PANTHER" id="PTHR21528">
    <property type="entry name" value="DEHYDRODOLICHYL DIPHOSPHATE SYNTHASE COMPLEX SUBUNIT NUS1"/>
    <property type="match status" value="1"/>
</dbReference>
<feature type="compositionally biased region" description="Low complexity" evidence="13">
    <location>
        <begin position="41"/>
        <end position="57"/>
    </location>
</feature>
<dbReference type="EC" id="2.5.1.87" evidence="5"/>
<dbReference type="eggNOG" id="KOG2818">
    <property type="taxonomic scope" value="Eukaryota"/>
</dbReference>
<dbReference type="KEGG" id="tbl:TBLA_0F02120"/>
<comment type="pathway">
    <text evidence="3">Protein modification; protein glycosylation.</text>
</comment>
<evidence type="ECO:0000256" key="8">
    <source>
        <dbReference type="ARBA" id="ARBA00022824"/>
    </source>
</evidence>
<comment type="similarity">
    <text evidence="4">Belongs to the UPP synthase family.</text>
</comment>
<comment type="subcellular location">
    <subcellularLocation>
        <location evidence="2">Endoplasmic reticulum membrane</location>
    </subcellularLocation>
</comment>
<dbReference type="GeneID" id="14496863"/>
<keyword evidence="9" id="KW-0460">Magnesium</keyword>
<evidence type="ECO:0000313" key="15">
    <source>
        <dbReference type="EMBL" id="CCH61754.1"/>
    </source>
</evidence>
<dbReference type="GO" id="GO:1904423">
    <property type="term" value="C:dehydrodolichyl diphosphate synthase complex"/>
    <property type="evidence" value="ECO:0007669"/>
    <property type="project" value="InterPro"/>
</dbReference>
<keyword evidence="10 14" id="KW-1133">Transmembrane helix</keyword>
<organism evidence="15 16">
    <name type="scientific">Henningerozyma blattae (strain ATCC 34711 / CBS 6284 / DSM 70876 / NBRC 10599 / NRRL Y-10934 / UCD 77-7)</name>
    <name type="common">Yeast</name>
    <name type="synonym">Tetrapisispora blattae</name>
    <dbReference type="NCBI Taxonomy" id="1071380"/>
    <lineage>
        <taxon>Eukaryota</taxon>
        <taxon>Fungi</taxon>
        <taxon>Dikarya</taxon>
        <taxon>Ascomycota</taxon>
        <taxon>Saccharomycotina</taxon>
        <taxon>Saccharomycetes</taxon>
        <taxon>Saccharomycetales</taxon>
        <taxon>Saccharomycetaceae</taxon>
        <taxon>Henningerozyma</taxon>
    </lineage>
</organism>